<accession>A0A8H3MKV3</accession>
<dbReference type="EMBL" id="BLAL01000356">
    <property type="protein sequence ID" value="GET04564.1"/>
    <property type="molecule type" value="Genomic_DNA"/>
</dbReference>
<comment type="caution">
    <text evidence="2">The sequence shown here is derived from an EMBL/GenBank/DDBJ whole genome shotgun (WGS) entry which is preliminary data.</text>
</comment>
<evidence type="ECO:0000256" key="1">
    <source>
        <dbReference type="SAM" id="SignalP"/>
    </source>
</evidence>
<name>A0A8H3MKV3_9GLOM</name>
<keyword evidence="1" id="KW-0732">Signal</keyword>
<dbReference type="AlphaFoldDB" id="A0A8H3MKV3"/>
<reference evidence="2" key="1">
    <citation type="submission" date="2019-10" db="EMBL/GenBank/DDBJ databases">
        <title>Conservation and host-specific expression of non-tandemly repeated heterogenous ribosome RNA gene in arbuscular mycorrhizal fungi.</title>
        <authorList>
            <person name="Maeda T."/>
            <person name="Kobayashi Y."/>
            <person name="Nakagawa T."/>
            <person name="Ezawa T."/>
            <person name="Yamaguchi K."/>
            <person name="Bino T."/>
            <person name="Nishimoto Y."/>
            <person name="Shigenobu S."/>
            <person name="Kawaguchi M."/>
        </authorList>
    </citation>
    <scope>NUCLEOTIDE SEQUENCE</scope>
    <source>
        <strain evidence="2">HR1</strain>
    </source>
</reference>
<evidence type="ECO:0000313" key="2">
    <source>
        <dbReference type="EMBL" id="GET04564.1"/>
    </source>
</evidence>
<gene>
    <name evidence="2" type="ORF">RCL2_003086400</name>
</gene>
<evidence type="ECO:0000313" key="3">
    <source>
        <dbReference type="Proteomes" id="UP000615446"/>
    </source>
</evidence>
<organism evidence="2 3">
    <name type="scientific">Rhizophagus clarus</name>
    <dbReference type="NCBI Taxonomy" id="94130"/>
    <lineage>
        <taxon>Eukaryota</taxon>
        <taxon>Fungi</taxon>
        <taxon>Fungi incertae sedis</taxon>
        <taxon>Mucoromycota</taxon>
        <taxon>Glomeromycotina</taxon>
        <taxon>Glomeromycetes</taxon>
        <taxon>Glomerales</taxon>
        <taxon>Glomeraceae</taxon>
        <taxon>Rhizophagus</taxon>
    </lineage>
</organism>
<evidence type="ECO:0008006" key="4">
    <source>
        <dbReference type="Google" id="ProtNLM"/>
    </source>
</evidence>
<feature type="signal peptide" evidence="1">
    <location>
        <begin position="1"/>
        <end position="25"/>
    </location>
</feature>
<protein>
    <recommendedName>
        <fullName evidence="4">Secreted protein</fullName>
    </recommendedName>
</protein>
<dbReference type="Proteomes" id="UP000615446">
    <property type="component" value="Unassembled WGS sequence"/>
</dbReference>
<proteinExistence type="predicted"/>
<feature type="chain" id="PRO_5034285775" description="Secreted protein" evidence="1">
    <location>
        <begin position="26"/>
        <end position="94"/>
    </location>
</feature>
<sequence>MKYSKIFFNLTISLIFFLATHIAEAYHIQVFSTLTIGSDCWGTVLDPNTNQVYYDTGLKEGEQDTCYEMSGVESDWFLNVVDCSKFSGVTSSCE</sequence>